<proteinExistence type="predicted"/>
<evidence type="ECO:0000259" key="1">
    <source>
        <dbReference type="Pfam" id="PF01208"/>
    </source>
</evidence>
<dbReference type="PANTHER" id="PTHR47099">
    <property type="entry name" value="METHYLCOBAMIDE:COM METHYLTRANSFERASE MTBA"/>
    <property type="match status" value="1"/>
</dbReference>
<comment type="caution">
    <text evidence="2">The sequence shown here is derived from an EMBL/GenBank/DDBJ whole genome shotgun (WGS) entry which is preliminary data.</text>
</comment>
<dbReference type="InterPro" id="IPR052024">
    <property type="entry name" value="Methanogen_methyltrans"/>
</dbReference>
<dbReference type="InterPro" id="IPR000257">
    <property type="entry name" value="Uroporphyrinogen_deCOase"/>
</dbReference>
<dbReference type="SUPFAM" id="SSF51726">
    <property type="entry name" value="UROD/MetE-like"/>
    <property type="match status" value="1"/>
</dbReference>
<dbReference type="Gene3D" id="3.20.20.210">
    <property type="match status" value="1"/>
</dbReference>
<evidence type="ECO:0000313" key="3">
    <source>
        <dbReference type="Proteomes" id="UP000288892"/>
    </source>
</evidence>
<reference evidence="2 3" key="1">
    <citation type="submission" date="2017-01" db="EMBL/GenBank/DDBJ databases">
        <title>The cable genome- insights into the physiology and evolution of filamentous bacteria capable of sulfide oxidation via long distance electron transfer.</title>
        <authorList>
            <person name="Schreiber L."/>
            <person name="Bjerg J.T."/>
            <person name="Boggild A."/>
            <person name="Van De Vossenberg J."/>
            <person name="Meysman F."/>
            <person name="Nielsen L.P."/>
            <person name="Schramm A."/>
            <person name="Kjeldsen K.U."/>
        </authorList>
    </citation>
    <scope>NUCLEOTIDE SEQUENCE [LARGE SCALE GENOMIC DNA]</scope>
    <source>
        <strain evidence="2">A5</strain>
    </source>
</reference>
<dbReference type="PANTHER" id="PTHR47099:SF1">
    <property type="entry name" value="METHYLCOBAMIDE:COM METHYLTRANSFERASE MTBA"/>
    <property type="match status" value="1"/>
</dbReference>
<sequence>MSGSSLREIEIFYFEISRLIRVDEMTNEQQGATMTSMERVLTTLGHQEPDRVPFFLLLTMHGARELGLSIQEYFSKAEYVVEGQLRMRRKYGHDCLNPFCYAAMETEAFGGEVIWFEDGPPNSGEPIIQTEKDILSLQIPEIHSSPCLVRMLNIIQSLKEKTGDEAPVIGTVVSPFSLPVMQMGFPAYIELMYEQPELFQRLMEVNQEFCVAWANAQVRAGATAICYFDPLTSPTITAPGVHLEKGFAIVRQTLARIESPTAIHLASGHTLSVIDDIAATGTAAVGVSVGEDLAELKAVCRGRLTILGNLNGIEMRGWTPEQAEKKVREAVRKAGAGGGFILADNHGEIPWQVSEEVLSAISEAVQTWGRYPLRDL</sequence>
<keyword evidence="3" id="KW-1185">Reference proteome</keyword>
<dbReference type="Proteomes" id="UP000288892">
    <property type="component" value="Unassembled WGS sequence"/>
</dbReference>
<accession>A0A444JFS8</accession>
<dbReference type="GO" id="GO:0004853">
    <property type="term" value="F:uroporphyrinogen decarboxylase activity"/>
    <property type="evidence" value="ECO:0007669"/>
    <property type="project" value="UniProtKB-EC"/>
</dbReference>
<feature type="domain" description="Uroporphyrinogen decarboxylase (URO-D)" evidence="1">
    <location>
        <begin position="35"/>
        <end position="368"/>
    </location>
</feature>
<dbReference type="CDD" id="cd03465">
    <property type="entry name" value="URO-D_like"/>
    <property type="match status" value="1"/>
</dbReference>
<dbReference type="GO" id="GO:0006779">
    <property type="term" value="P:porphyrin-containing compound biosynthetic process"/>
    <property type="evidence" value="ECO:0007669"/>
    <property type="project" value="InterPro"/>
</dbReference>
<dbReference type="EMBL" id="MTKS01000062">
    <property type="protein sequence ID" value="RWX51923.1"/>
    <property type="molecule type" value="Genomic_DNA"/>
</dbReference>
<evidence type="ECO:0000313" key="2">
    <source>
        <dbReference type="EMBL" id="RWX51923.1"/>
    </source>
</evidence>
<protein>
    <submittedName>
        <fullName evidence="2">Uroporphyrinogen decarboxylase</fullName>
        <ecNumber evidence="2">4.1.1.37</ecNumber>
    </submittedName>
</protein>
<dbReference type="Pfam" id="PF01208">
    <property type="entry name" value="URO-D"/>
    <property type="match status" value="1"/>
</dbReference>
<gene>
    <name evidence="2" type="ORF">VU01_10626</name>
</gene>
<dbReference type="InterPro" id="IPR038071">
    <property type="entry name" value="UROD/MetE-like_sf"/>
</dbReference>
<name>A0A444JFS8_9BACT</name>
<keyword evidence="2" id="KW-0456">Lyase</keyword>
<dbReference type="EC" id="4.1.1.37" evidence="2"/>
<dbReference type="AlphaFoldDB" id="A0A444JFS8"/>
<organism evidence="2 3">
    <name type="scientific">Candidatus Electrothrix marina</name>
    <dbReference type="NCBI Taxonomy" id="1859130"/>
    <lineage>
        <taxon>Bacteria</taxon>
        <taxon>Pseudomonadati</taxon>
        <taxon>Thermodesulfobacteriota</taxon>
        <taxon>Desulfobulbia</taxon>
        <taxon>Desulfobulbales</taxon>
        <taxon>Desulfobulbaceae</taxon>
        <taxon>Candidatus Electrothrix</taxon>
    </lineage>
</organism>